<feature type="non-terminal residue" evidence="2">
    <location>
        <position position="89"/>
    </location>
</feature>
<feature type="non-terminal residue" evidence="2">
    <location>
        <position position="1"/>
    </location>
</feature>
<dbReference type="AlphaFoldDB" id="A0A699V785"/>
<organism evidence="2">
    <name type="scientific">Tanacetum cinerariifolium</name>
    <name type="common">Dalmatian daisy</name>
    <name type="synonym">Chrysanthemum cinerariifolium</name>
    <dbReference type="NCBI Taxonomy" id="118510"/>
    <lineage>
        <taxon>Eukaryota</taxon>
        <taxon>Viridiplantae</taxon>
        <taxon>Streptophyta</taxon>
        <taxon>Embryophyta</taxon>
        <taxon>Tracheophyta</taxon>
        <taxon>Spermatophyta</taxon>
        <taxon>Magnoliopsida</taxon>
        <taxon>eudicotyledons</taxon>
        <taxon>Gunneridae</taxon>
        <taxon>Pentapetalae</taxon>
        <taxon>asterids</taxon>
        <taxon>campanulids</taxon>
        <taxon>Asterales</taxon>
        <taxon>Asteraceae</taxon>
        <taxon>Asteroideae</taxon>
        <taxon>Anthemideae</taxon>
        <taxon>Anthemidinae</taxon>
        <taxon>Tanacetum</taxon>
    </lineage>
</organism>
<name>A0A699V785_TANCI</name>
<gene>
    <name evidence="2" type="ORF">Tci_901660</name>
</gene>
<feature type="region of interest" description="Disordered" evidence="1">
    <location>
        <begin position="1"/>
        <end position="51"/>
    </location>
</feature>
<comment type="caution">
    <text evidence="2">The sequence shown here is derived from an EMBL/GenBank/DDBJ whole genome shotgun (WGS) entry which is preliminary data.</text>
</comment>
<feature type="compositionally biased region" description="Polar residues" evidence="1">
    <location>
        <begin position="7"/>
        <end position="26"/>
    </location>
</feature>
<dbReference type="EMBL" id="BKCJ011397124">
    <property type="protein sequence ID" value="GFD29691.1"/>
    <property type="molecule type" value="Genomic_DNA"/>
</dbReference>
<evidence type="ECO:0000313" key="2">
    <source>
        <dbReference type="EMBL" id="GFD29691.1"/>
    </source>
</evidence>
<accession>A0A699V785</accession>
<evidence type="ECO:0000256" key="1">
    <source>
        <dbReference type="SAM" id="MobiDB-lite"/>
    </source>
</evidence>
<protein>
    <submittedName>
        <fullName evidence="2">Uncharacterized protein</fullName>
    </submittedName>
</protein>
<reference evidence="2" key="1">
    <citation type="journal article" date="2019" name="Sci. Rep.">
        <title>Draft genome of Tanacetum cinerariifolium, the natural source of mosquito coil.</title>
        <authorList>
            <person name="Yamashiro T."/>
            <person name="Shiraishi A."/>
            <person name="Satake H."/>
            <person name="Nakayama K."/>
        </authorList>
    </citation>
    <scope>NUCLEOTIDE SEQUENCE</scope>
</reference>
<sequence>PTAPAGTGQSATDAGLGSPTSSTTKPISDVGPDGPLPEPTNESAKSAGVDDIANVNRIEAEVTAEVGRAAQAYRLDGFALADNTKYLLL</sequence>
<proteinExistence type="predicted"/>